<evidence type="ECO:0000313" key="1">
    <source>
        <dbReference type="EMBL" id="CAI5443472.1"/>
    </source>
</evidence>
<dbReference type="AlphaFoldDB" id="A0A9P1IHV2"/>
<accession>A0A9P1IHV2</accession>
<gene>
    <name evidence="1" type="ORF">CAMP_LOCUS6109</name>
</gene>
<sequence>MGACLSRWKYSEGIGWFDLPFDMRRSIIDLMDFKTRAKFAQCSIDCYEEVAQTRNYIEEITITGYEEEEEDRWISIFLFSLKNHIWCWFRIEEFIDLDDISFESTGKFEVKWIVNDENISTTIFEKIDMIEIVLKYFNGLVKKNAKSLKSIAIRMDDFPYNRTNIKNLKCENLRELKLCKNKHGIDPILSGFVDLDTISRLEYKIEVPNLKFDDLLKIKSMYRKLTDPIFSFDDFDDFLRRLLVEEESDEQIKEIELNLNGIAIENHDILLQIISKYTVTIGLRIRNDGTSEWEDVMGYLRKSNKWKHQNHCILFRDNCFEYLMIEK</sequence>
<evidence type="ECO:0008006" key="3">
    <source>
        <dbReference type="Google" id="ProtNLM"/>
    </source>
</evidence>
<proteinExistence type="predicted"/>
<protein>
    <recommendedName>
        <fullName evidence="3">F-box domain-containing protein</fullName>
    </recommendedName>
</protein>
<comment type="caution">
    <text evidence="1">The sequence shown here is derived from an EMBL/GenBank/DDBJ whole genome shotgun (WGS) entry which is preliminary data.</text>
</comment>
<keyword evidence="2" id="KW-1185">Reference proteome</keyword>
<reference evidence="1" key="1">
    <citation type="submission" date="2022-11" db="EMBL/GenBank/DDBJ databases">
        <authorList>
            <person name="Kikuchi T."/>
        </authorList>
    </citation>
    <scope>NUCLEOTIDE SEQUENCE</scope>
    <source>
        <strain evidence="1">PS1010</strain>
    </source>
</reference>
<organism evidence="1 2">
    <name type="scientific">Caenorhabditis angaria</name>
    <dbReference type="NCBI Taxonomy" id="860376"/>
    <lineage>
        <taxon>Eukaryota</taxon>
        <taxon>Metazoa</taxon>
        <taxon>Ecdysozoa</taxon>
        <taxon>Nematoda</taxon>
        <taxon>Chromadorea</taxon>
        <taxon>Rhabditida</taxon>
        <taxon>Rhabditina</taxon>
        <taxon>Rhabditomorpha</taxon>
        <taxon>Rhabditoidea</taxon>
        <taxon>Rhabditidae</taxon>
        <taxon>Peloderinae</taxon>
        <taxon>Caenorhabditis</taxon>
    </lineage>
</organism>
<dbReference type="Proteomes" id="UP001152747">
    <property type="component" value="Unassembled WGS sequence"/>
</dbReference>
<evidence type="ECO:0000313" key="2">
    <source>
        <dbReference type="Proteomes" id="UP001152747"/>
    </source>
</evidence>
<name>A0A9P1IHV2_9PELO</name>
<dbReference type="EMBL" id="CANHGI010000002">
    <property type="protein sequence ID" value="CAI5443472.1"/>
    <property type="molecule type" value="Genomic_DNA"/>
</dbReference>